<comment type="cofactor">
    <cofactor evidence="4">
        <name>Mg(2+)</name>
        <dbReference type="ChEBI" id="CHEBI:18420"/>
    </cofactor>
    <cofactor evidence="4">
        <name>Mn(2+)</name>
        <dbReference type="ChEBI" id="CHEBI:29035"/>
    </cofactor>
    <text evidence="4">Probably binds two magnesium or manganese ions per subunit.</text>
</comment>
<organism evidence="6 7">
    <name type="scientific">Brassica cretica</name>
    <name type="common">Mustard</name>
    <dbReference type="NCBI Taxonomy" id="69181"/>
    <lineage>
        <taxon>Eukaryota</taxon>
        <taxon>Viridiplantae</taxon>
        <taxon>Streptophyta</taxon>
        <taxon>Embryophyta</taxon>
        <taxon>Tracheophyta</taxon>
        <taxon>Spermatophyta</taxon>
        <taxon>Magnoliopsida</taxon>
        <taxon>eudicotyledons</taxon>
        <taxon>Gunneridae</taxon>
        <taxon>Pentapetalae</taxon>
        <taxon>rosids</taxon>
        <taxon>malvids</taxon>
        <taxon>Brassicales</taxon>
        <taxon>Brassicaceae</taxon>
        <taxon>Brassiceae</taxon>
        <taxon>Brassica</taxon>
    </lineage>
</organism>
<dbReference type="GO" id="GO:0006284">
    <property type="term" value="P:base-excision repair"/>
    <property type="evidence" value="ECO:0007669"/>
    <property type="project" value="TreeGrafter"/>
</dbReference>
<dbReference type="GO" id="GO:0008081">
    <property type="term" value="F:phosphoric diester hydrolase activity"/>
    <property type="evidence" value="ECO:0007669"/>
    <property type="project" value="TreeGrafter"/>
</dbReference>
<gene>
    <name evidence="6" type="ORF">F2Q69_00047975</name>
</gene>
<reference evidence="6" key="1">
    <citation type="submission" date="2019-12" db="EMBL/GenBank/DDBJ databases">
        <title>Genome sequencing and annotation of Brassica cretica.</title>
        <authorList>
            <person name="Studholme D.J."/>
            <person name="Sarris P."/>
        </authorList>
    </citation>
    <scope>NUCLEOTIDE SEQUENCE</scope>
    <source>
        <strain evidence="6">PFS-109/04</strain>
        <tissue evidence="6">Leaf</tissue>
    </source>
</reference>
<keyword evidence="4" id="KW-0464">Manganese</keyword>
<keyword evidence="3 4" id="KW-0460">Magnesium</keyword>
<sequence>MCWRIVLLDKQTRKELISALRLHMDSNLQDESSGEEIKETTSSTRSESVTIKRKIRSREESTEDDCISSDAYGNDHGEKRVKQSTQKKLNAKVSSKASEQKSLAKTGKQKLRLKEEEASLTKSEEDWKAYNPTTMRPPPLPEGTKSVKIMTWNVNGLRALLKLESFSPLQLAQRENFDVKDVEEVKKALSDGYDHSFWSCSVSKLGYSGTAIISRVRQECA</sequence>
<dbReference type="InterPro" id="IPR004808">
    <property type="entry name" value="AP_endonuc_1"/>
</dbReference>
<evidence type="ECO:0000256" key="3">
    <source>
        <dbReference type="ARBA" id="ARBA00022842"/>
    </source>
</evidence>
<feature type="compositionally biased region" description="Low complexity" evidence="5">
    <location>
        <begin position="40"/>
        <end position="49"/>
    </location>
</feature>
<evidence type="ECO:0000256" key="4">
    <source>
        <dbReference type="PIRSR" id="PIRSR604808-2"/>
    </source>
</evidence>
<dbReference type="Proteomes" id="UP000712600">
    <property type="component" value="Unassembled WGS sequence"/>
</dbReference>
<dbReference type="GO" id="GO:0005634">
    <property type="term" value="C:nucleus"/>
    <property type="evidence" value="ECO:0007669"/>
    <property type="project" value="TreeGrafter"/>
</dbReference>
<dbReference type="PANTHER" id="PTHR22748">
    <property type="entry name" value="AP ENDONUCLEASE"/>
    <property type="match status" value="1"/>
</dbReference>
<feature type="region of interest" description="Disordered" evidence="5">
    <location>
        <begin position="27"/>
        <end position="118"/>
    </location>
</feature>
<evidence type="ECO:0000256" key="2">
    <source>
        <dbReference type="ARBA" id="ARBA00022801"/>
    </source>
</evidence>
<proteinExistence type="predicted"/>
<evidence type="ECO:0000256" key="5">
    <source>
        <dbReference type="SAM" id="MobiDB-lite"/>
    </source>
</evidence>
<dbReference type="GO" id="GO:0046872">
    <property type="term" value="F:metal ion binding"/>
    <property type="evidence" value="ECO:0007669"/>
    <property type="project" value="UniProtKB-KW"/>
</dbReference>
<keyword evidence="2" id="KW-0378">Hydrolase</keyword>
<feature type="binding site" evidence="4">
    <location>
        <position position="153"/>
    </location>
    <ligand>
        <name>Mg(2+)</name>
        <dbReference type="ChEBI" id="CHEBI:18420"/>
        <label>1</label>
    </ligand>
</feature>
<dbReference type="InterPro" id="IPR036691">
    <property type="entry name" value="Endo/exonu/phosph_ase_sf"/>
</dbReference>
<dbReference type="Gene3D" id="3.60.10.10">
    <property type="entry name" value="Endonuclease/exonuclease/phosphatase"/>
    <property type="match status" value="1"/>
</dbReference>
<feature type="compositionally biased region" description="Polar residues" evidence="5">
    <location>
        <begin position="83"/>
        <end position="103"/>
    </location>
</feature>
<evidence type="ECO:0008006" key="8">
    <source>
        <dbReference type="Google" id="ProtNLM"/>
    </source>
</evidence>
<dbReference type="GO" id="GO:0008311">
    <property type="term" value="F:double-stranded DNA 3'-5' DNA exonuclease activity"/>
    <property type="evidence" value="ECO:0007669"/>
    <property type="project" value="TreeGrafter"/>
</dbReference>
<evidence type="ECO:0000256" key="1">
    <source>
        <dbReference type="ARBA" id="ARBA00022723"/>
    </source>
</evidence>
<dbReference type="SUPFAM" id="SSF56219">
    <property type="entry name" value="DNase I-like"/>
    <property type="match status" value="1"/>
</dbReference>
<dbReference type="GO" id="GO:0003906">
    <property type="term" value="F:DNA-(apurinic or apyrimidinic site) endonuclease activity"/>
    <property type="evidence" value="ECO:0007669"/>
    <property type="project" value="TreeGrafter"/>
</dbReference>
<evidence type="ECO:0000313" key="6">
    <source>
        <dbReference type="EMBL" id="KAF3524932.1"/>
    </source>
</evidence>
<comment type="caution">
    <text evidence="6">The sequence shown here is derived from an EMBL/GenBank/DDBJ whole genome shotgun (WGS) entry which is preliminary data.</text>
</comment>
<keyword evidence="1 4" id="KW-0479">Metal-binding</keyword>
<accession>A0A8S9Q2Q8</accession>
<dbReference type="AlphaFoldDB" id="A0A8S9Q2Q8"/>
<dbReference type="PANTHER" id="PTHR22748:SF6">
    <property type="entry name" value="DNA-(APURINIC OR APYRIMIDINIC SITE) ENDONUCLEASE"/>
    <property type="match status" value="1"/>
</dbReference>
<evidence type="ECO:0000313" key="7">
    <source>
        <dbReference type="Proteomes" id="UP000712600"/>
    </source>
</evidence>
<dbReference type="EMBL" id="QGKX02001347">
    <property type="protein sequence ID" value="KAF3524932.1"/>
    <property type="molecule type" value="Genomic_DNA"/>
</dbReference>
<name>A0A8S9Q2Q8_BRACR</name>
<protein>
    <recommendedName>
        <fullName evidence="8">Endonuclease/exonuclease/phosphatase domain-containing protein</fullName>
    </recommendedName>
</protein>